<dbReference type="EMBL" id="AWQS01000192">
    <property type="protein sequence ID" value="EWT04752.1"/>
    <property type="molecule type" value="Genomic_DNA"/>
</dbReference>
<accession>W9GHV9</accession>
<evidence type="ECO:0000256" key="1">
    <source>
        <dbReference type="ARBA" id="ARBA00006484"/>
    </source>
</evidence>
<dbReference type="RefSeq" id="WP_051518726.1">
    <property type="nucleotide sequence ID" value="NZ_AWQS01000192.1"/>
</dbReference>
<dbReference type="Gene3D" id="3.40.50.720">
    <property type="entry name" value="NAD(P)-binding Rossmann-like Domain"/>
    <property type="match status" value="1"/>
</dbReference>
<dbReference type="Proteomes" id="UP000019494">
    <property type="component" value="Unassembled WGS sequence"/>
</dbReference>
<organism evidence="4 5">
    <name type="scientific">Intrasporangium chromatireducens Q5-1</name>
    <dbReference type="NCBI Taxonomy" id="584657"/>
    <lineage>
        <taxon>Bacteria</taxon>
        <taxon>Bacillati</taxon>
        <taxon>Actinomycetota</taxon>
        <taxon>Actinomycetes</taxon>
        <taxon>Micrococcales</taxon>
        <taxon>Intrasporangiaceae</taxon>
        <taxon>Intrasporangium</taxon>
    </lineage>
</organism>
<name>W9GHV9_9MICO</name>
<gene>
    <name evidence="4" type="ORF">N864_09960</name>
</gene>
<dbReference type="InterPro" id="IPR036291">
    <property type="entry name" value="NAD(P)-bd_dom_sf"/>
</dbReference>
<evidence type="ECO:0000313" key="5">
    <source>
        <dbReference type="Proteomes" id="UP000019494"/>
    </source>
</evidence>
<dbReference type="PANTHER" id="PTHR43477">
    <property type="entry name" value="DIHYDROANTICAPSIN 7-DEHYDROGENASE"/>
    <property type="match status" value="1"/>
</dbReference>
<dbReference type="PANTHER" id="PTHR43477:SF1">
    <property type="entry name" value="DIHYDROANTICAPSIN 7-DEHYDROGENASE"/>
    <property type="match status" value="1"/>
</dbReference>
<sequence length="230" mass="24306">MTRTALVVGAGQGMGRAVAQRLAASGTHVHLAGRTKDHLEAVAAEIRSTGGRCAVLPLDATSREQVRTAVGLIGPRLDIVVHTVGRSLMRSFDETSEQDWADTISANLSSAFHVAQATLPLLRASDNPSLVLMTSKTALKGYPVVAYSAAKAGVLGMARALAVELAPERIRVVPICPGPTDTPMRWEATPEMDPDLVINVENLAATVEYLVNLDRGVSVDALLVQSASYD</sequence>
<dbReference type="PRINTS" id="PR00081">
    <property type="entry name" value="GDHRDH"/>
</dbReference>
<dbReference type="InterPro" id="IPR002347">
    <property type="entry name" value="SDR_fam"/>
</dbReference>
<keyword evidence="2" id="KW-0560">Oxidoreductase</keyword>
<reference evidence="5" key="1">
    <citation type="submission" date="2013-08" db="EMBL/GenBank/DDBJ databases">
        <title>Intrasporangium oryzae NRRL B-24470.</title>
        <authorList>
            <person name="Liu H."/>
            <person name="Wang G."/>
        </authorList>
    </citation>
    <scope>NUCLEOTIDE SEQUENCE [LARGE SCALE GENOMIC DNA]</scope>
    <source>
        <strain evidence="5">Q5-1</strain>
    </source>
</reference>
<evidence type="ECO:0000256" key="3">
    <source>
        <dbReference type="RuleBase" id="RU000363"/>
    </source>
</evidence>
<dbReference type="AlphaFoldDB" id="W9GHV9"/>
<dbReference type="Pfam" id="PF00106">
    <property type="entry name" value="adh_short"/>
    <property type="match status" value="1"/>
</dbReference>
<evidence type="ECO:0000313" key="4">
    <source>
        <dbReference type="EMBL" id="EWT04752.1"/>
    </source>
</evidence>
<dbReference type="OrthoDB" id="658698at2"/>
<comment type="similarity">
    <text evidence="1 3">Belongs to the short-chain dehydrogenases/reductases (SDR) family.</text>
</comment>
<keyword evidence="5" id="KW-1185">Reference proteome</keyword>
<dbReference type="SUPFAM" id="SSF51735">
    <property type="entry name" value="NAD(P)-binding Rossmann-fold domains"/>
    <property type="match status" value="1"/>
</dbReference>
<dbReference type="GO" id="GO:0016491">
    <property type="term" value="F:oxidoreductase activity"/>
    <property type="evidence" value="ECO:0007669"/>
    <property type="project" value="UniProtKB-KW"/>
</dbReference>
<evidence type="ECO:0000256" key="2">
    <source>
        <dbReference type="ARBA" id="ARBA00023002"/>
    </source>
</evidence>
<comment type="caution">
    <text evidence="4">The sequence shown here is derived from an EMBL/GenBank/DDBJ whole genome shotgun (WGS) entry which is preliminary data.</text>
</comment>
<dbReference type="PRINTS" id="PR00080">
    <property type="entry name" value="SDRFAMILY"/>
</dbReference>
<proteinExistence type="inferred from homology"/>
<dbReference type="InterPro" id="IPR051122">
    <property type="entry name" value="SDR_DHRS6-like"/>
</dbReference>
<protein>
    <submittedName>
        <fullName evidence="4">Oxidoreductase</fullName>
    </submittedName>
</protein>
<dbReference type="CDD" id="cd05233">
    <property type="entry name" value="SDR_c"/>
    <property type="match status" value="1"/>
</dbReference>